<dbReference type="Pfam" id="PF00069">
    <property type="entry name" value="Pkinase"/>
    <property type="match status" value="1"/>
</dbReference>
<gene>
    <name evidence="5" type="ORF">AKO1_012317</name>
</gene>
<feature type="compositionally biased region" description="Basic and acidic residues" evidence="3">
    <location>
        <begin position="442"/>
        <end position="452"/>
    </location>
</feature>
<dbReference type="PANTHER" id="PTHR24055">
    <property type="entry name" value="MITOGEN-ACTIVATED PROTEIN KINASE"/>
    <property type="match status" value="1"/>
</dbReference>
<comment type="caution">
    <text evidence="5">The sequence shown here is derived from an EMBL/GenBank/DDBJ whole genome shotgun (WGS) entry which is preliminary data.</text>
</comment>
<evidence type="ECO:0000259" key="4">
    <source>
        <dbReference type="PROSITE" id="PS50011"/>
    </source>
</evidence>
<dbReference type="Gene3D" id="3.30.200.20">
    <property type="entry name" value="Phosphorylase Kinase, domain 1"/>
    <property type="match status" value="2"/>
</dbReference>
<keyword evidence="1" id="KW-0547">Nucleotide-binding</keyword>
<dbReference type="InterPro" id="IPR000719">
    <property type="entry name" value="Prot_kinase_dom"/>
</dbReference>
<name>A0AAW2YXR6_9EUKA</name>
<feature type="region of interest" description="Disordered" evidence="3">
    <location>
        <begin position="407"/>
        <end position="459"/>
    </location>
</feature>
<dbReference type="AlphaFoldDB" id="A0AAW2YXR6"/>
<evidence type="ECO:0000313" key="5">
    <source>
        <dbReference type="EMBL" id="KAL0481560.1"/>
    </source>
</evidence>
<proteinExistence type="predicted"/>
<evidence type="ECO:0000313" key="6">
    <source>
        <dbReference type="Proteomes" id="UP001431209"/>
    </source>
</evidence>
<protein>
    <submittedName>
        <fullName evidence="5">MAP kinase</fullName>
    </submittedName>
</protein>
<evidence type="ECO:0000256" key="1">
    <source>
        <dbReference type="ARBA" id="ARBA00022741"/>
    </source>
</evidence>
<dbReference type="GO" id="GO:0004672">
    <property type="term" value="F:protein kinase activity"/>
    <property type="evidence" value="ECO:0007669"/>
    <property type="project" value="InterPro"/>
</dbReference>
<keyword evidence="6" id="KW-1185">Reference proteome</keyword>
<reference evidence="5 6" key="1">
    <citation type="submission" date="2024-03" db="EMBL/GenBank/DDBJ databases">
        <title>The Acrasis kona genome and developmental transcriptomes reveal deep origins of eukaryotic multicellular pathways.</title>
        <authorList>
            <person name="Sheikh S."/>
            <person name="Fu C.-J."/>
            <person name="Brown M.W."/>
            <person name="Baldauf S.L."/>
        </authorList>
    </citation>
    <scope>NUCLEOTIDE SEQUENCE [LARGE SCALE GENOMIC DNA]</scope>
    <source>
        <strain evidence="5 6">ATCC MYA-3509</strain>
    </source>
</reference>
<dbReference type="InterPro" id="IPR050117">
    <property type="entry name" value="MAPK"/>
</dbReference>
<sequence length="459" mass="51960">MMNKSLRLETTRPNQPLTINDKDSLNVDLHLRIVDGEVICLTEKYSAEEVIERGRSYITFRATDDSSNQKVAIKKRSNVFPTGHAEELLTAEKLADPKLLRIPKRVLREMRVLCHLHHPNILNLRAFVPPVSYREFGDVLFVLDYVETNLKDLIDADKKLVSDSGKYLMYQILSALNYIHSADLVHGDLRPDRIAINGSCELKVGDIATTYVEDDQGTTEYTSRFWYRAPEVLASNNDPSTVTSKVDTWAAGCVMAEILTGTPLFKSVASLDSLDVESHKQQLSQHIQDPVALDLLNQLLDASPESRLSAEQALHHEYLKELFTPDNLVVCDGKYDWEYENIATDVVKTKRAAFDTLLDFEQVARKPNTPITRLSSPIQRAENIKRMQLRLNSPAVEVSQKDLLSRLQESVERSEGDEGVGAENSQVNTSQEGFASPRERKKSLFERMRDIFGKNNTKK</sequence>
<dbReference type="InterPro" id="IPR011009">
    <property type="entry name" value="Kinase-like_dom_sf"/>
</dbReference>
<dbReference type="Gene3D" id="1.10.510.10">
    <property type="entry name" value="Transferase(Phosphotransferase) domain 1"/>
    <property type="match status" value="2"/>
</dbReference>
<dbReference type="Proteomes" id="UP001431209">
    <property type="component" value="Unassembled WGS sequence"/>
</dbReference>
<keyword evidence="5" id="KW-0808">Transferase</keyword>
<organism evidence="5 6">
    <name type="scientific">Acrasis kona</name>
    <dbReference type="NCBI Taxonomy" id="1008807"/>
    <lineage>
        <taxon>Eukaryota</taxon>
        <taxon>Discoba</taxon>
        <taxon>Heterolobosea</taxon>
        <taxon>Tetramitia</taxon>
        <taxon>Eutetramitia</taxon>
        <taxon>Acrasidae</taxon>
        <taxon>Acrasis</taxon>
    </lineage>
</organism>
<dbReference type="SUPFAM" id="SSF56112">
    <property type="entry name" value="Protein kinase-like (PK-like)"/>
    <property type="match status" value="1"/>
</dbReference>
<feature type="compositionally biased region" description="Polar residues" evidence="3">
    <location>
        <begin position="423"/>
        <end position="433"/>
    </location>
</feature>
<keyword evidence="2" id="KW-0067">ATP-binding</keyword>
<evidence type="ECO:0000256" key="3">
    <source>
        <dbReference type="SAM" id="MobiDB-lite"/>
    </source>
</evidence>
<feature type="compositionally biased region" description="Basic and acidic residues" evidence="3">
    <location>
        <begin position="407"/>
        <end position="416"/>
    </location>
</feature>
<dbReference type="PROSITE" id="PS50011">
    <property type="entry name" value="PROTEIN_KINASE_DOM"/>
    <property type="match status" value="1"/>
</dbReference>
<dbReference type="GO" id="GO:0005524">
    <property type="term" value="F:ATP binding"/>
    <property type="evidence" value="ECO:0007669"/>
    <property type="project" value="UniProtKB-KW"/>
</dbReference>
<evidence type="ECO:0000256" key="2">
    <source>
        <dbReference type="ARBA" id="ARBA00022840"/>
    </source>
</evidence>
<feature type="domain" description="Protein kinase" evidence="4">
    <location>
        <begin position="45"/>
        <end position="319"/>
    </location>
</feature>
<accession>A0AAW2YXR6</accession>
<keyword evidence="5" id="KW-0418">Kinase</keyword>
<dbReference type="EMBL" id="JAOPGA020000769">
    <property type="protein sequence ID" value="KAL0481560.1"/>
    <property type="molecule type" value="Genomic_DNA"/>
</dbReference>